<name>A0A1G2KN45_9BACT</name>
<keyword evidence="1" id="KW-1133">Transmembrane helix</keyword>
<evidence type="ECO:0008006" key="4">
    <source>
        <dbReference type="Google" id="ProtNLM"/>
    </source>
</evidence>
<keyword evidence="1" id="KW-0472">Membrane</keyword>
<dbReference type="EMBL" id="MHQJ01000039">
    <property type="protein sequence ID" value="OHA00704.1"/>
    <property type="molecule type" value="Genomic_DNA"/>
</dbReference>
<dbReference type="Pfam" id="PF12666">
    <property type="entry name" value="PrgI"/>
    <property type="match status" value="1"/>
</dbReference>
<comment type="caution">
    <text evidence="2">The sequence shown here is derived from an EMBL/GenBank/DDBJ whole genome shotgun (WGS) entry which is preliminary data.</text>
</comment>
<gene>
    <name evidence="2" type="ORF">A3C11_01660</name>
</gene>
<sequence>MRQYQVPQFIDIEDKIIGPLTIREFIYLVAGGAIDVLCYYTLNFIFFLFIALPVSLLALALAFYKVDQVPFRKVMAHAIEYFTTPHLYIWKQQRPGKKTAALIPEKGTSLLLGTPKLTESKLQDLAWSLDIKETLE</sequence>
<dbReference type="STRING" id="1802271.A3C11_01660"/>
<proteinExistence type="predicted"/>
<evidence type="ECO:0000313" key="3">
    <source>
        <dbReference type="Proteomes" id="UP000177362"/>
    </source>
</evidence>
<reference evidence="2 3" key="1">
    <citation type="journal article" date="2016" name="Nat. Commun.">
        <title>Thousands of microbial genomes shed light on interconnected biogeochemical processes in an aquifer system.</title>
        <authorList>
            <person name="Anantharaman K."/>
            <person name="Brown C.T."/>
            <person name="Hug L.A."/>
            <person name="Sharon I."/>
            <person name="Castelle C.J."/>
            <person name="Probst A.J."/>
            <person name="Thomas B.C."/>
            <person name="Singh A."/>
            <person name="Wilkins M.J."/>
            <person name="Karaoz U."/>
            <person name="Brodie E.L."/>
            <person name="Williams K.H."/>
            <person name="Hubbard S.S."/>
            <person name="Banfield J.F."/>
        </authorList>
    </citation>
    <scope>NUCLEOTIDE SEQUENCE [LARGE SCALE GENOMIC DNA]</scope>
</reference>
<dbReference type="InterPro" id="IPR024414">
    <property type="entry name" value="Uncharacterised_PrgI"/>
</dbReference>
<feature type="transmembrane region" description="Helical" evidence="1">
    <location>
        <begin position="44"/>
        <end position="64"/>
    </location>
</feature>
<accession>A0A1G2KN45</accession>
<evidence type="ECO:0000256" key="1">
    <source>
        <dbReference type="SAM" id="Phobius"/>
    </source>
</evidence>
<evidence type="ECO:0000313" key="2">
    <source>
        <dbReference type="EMBL" id="OHA00704.1"/>
    </source>
</evidence>
<dbReference type="Proteomes" id="UP000177362">
    <property type="component" value="Unassembled WGS sequence"/>
</dbReference>
<dbReference type="AlphaFoldDB" id="A0A1G2KN45"/>
<protein>
    <recommendedName>
        <fullName evidence="4">PrgI family protein</fullName>
    </recommendedName>
</protein>
<keyword evidence="1" id="KW-0812">Transmembrane</keyword>
<organism evidence="2 3">
    <name type="scientific">Candidatus Sungbacteria bacterium RIFCSPHIGHO2_02_FULL_49_12</name>
    <dbReference type="NCBI Taxonomy" id="1802271"/>
    <lineage>
        <taxon>Bacteria</taxon>
        <taxon>Candidatus Sungiibacteriota</taxon>
    </lineage>
</organism>